<dbReference type="AlphaFoldDB" id="A0A9K3LSQ0"/>
<dbReference type="SMART" id="SM00831">
    <property type="entry name" value="Cation_ATPase_N"/>
    <property type="match status" value="1"/>
</dbReference>
<accession>A0A9K3LSQ0</accession>
<feature type="domain" description="Cation-transporting P-type ATPase N-terminal" evidence="3">
    <location>
        <begin position="27"/>
        <end position="87"/>
    </location>
</feature>
<reference evidence="4" key="1">
    <citation type="journal article" date="2021" name="Sci. Rep.">
        <title>Diploid genomic architecture of Nitzschia inconspicua, an elite biomass production diatom.</title>
        <authorList>
            <person name="Oliver A."/>
            <person name="Podell S."/>
            <person name="Pinowska A."/>
            <person name="Traller J.C."/>
            <person name="Smith S.R."/>
            <person name="McClure R."/>
            <person name="Beliaev A."/>
            <person name="Bohutskyi P."/>
            <person name="Hill E.A."/>
            <person name="Rabines A."/>
            <person name="Zheng H."/>
            <person name="Allen L.Z."/>
            <person name="Kuo A."/>
            <person name="Grigoriev I.V."/>
            <person name="Allen A.E."/>
            <person name="Hazlebeck D."/>
            <person name="Allen E.E."/>
        </authorList>
    </citation>
    <scope>NUCLEOTIDE SEQUENCE</scope>
    <source>
        <strain evidence="4">Hildebrandi</strain>
    </source>
</reference>
<dbReference type="EMBL" id="JAGRRH010000007">
    <property type="protein sequence ID" value="KAG7367335.1"/>
    <property type="molecule type" value="Genomic_DNA"/>
</dbReference>
<dbReference type="InterPro" id="IPR059000">
    <property type="entry name" value="ATPase_P-type_domA"/>
</dbReference>
<keyword evidence="2" id="KW-1133">Transmembrane helix</keyword>
<evidence type="ECO:0000256" key="2">
    <source>
        <dbReference type="SAM" id="Phobius"/>
    </source>
</evidence>
<organism evidence="4 5">
    <name type="scientific">Nitzschia inconspicua</name>
    <dbReference type="NCBI Taxonomy" id="303405"/>
    <lineage>
        <taxon>Eukaryota</taxon>
        <taxon>Sar</taxon>
        <taxon>Stramenopiles</taxon>
        <taxon>Ochrophyta</taxon>
        <taxon>Bacillariophyta</taxon>
        <taxon>Bacillariophyceae</taxon>
        <taxon>Bacillariophycidae</taxon>
        <taxon>Bacillariales</taxon>
        <taxon>Bacillariaceae</taxon>
        <taxon>Nitzschia</taxon>
    </lineage>
</organism>
<evidence type="ECO:0000313" key="5">
    <source>
        <dbReference type="Proteomes" id="UP000693970"/>
    </source>
</evidence>
<comment type="caution">
    <text evidence="4">The sequence shown here is derived from an EMBL/GenBank/DDBJ whole genome shotgun (WGS) entry which is preliminary data.</text>
</comment>
<reference evidence="4" key="2">
    <citation type="submission" date="2021-04" db="EMBL/GenBank/DDBJ databases">
        <authorList>
            <person name="Podell S."/>
        </authorList>
    </citation>
    <scope>NUCLEOTIDE SEQUENCE</scope>
    <source>
        <strain evidence="4">Hildebrandi</strain>
    </source>
</reference>
<dbReference type="InterPro" id="IPR004014">
    <property type="entry name" value="ATPase_P-typ_cation-transptr_N"/>
</dbReference>
<keyword evidence="2" id="KW-0812">Transmembrane</keyword>
<dbReference type="PANTHER" id="PTHR42861">
    <property type="entry name" value="CALCIUM-TRANSPORTING ATPASE"/>
    <property type="match status" value="1"/>
</dbReference>
<feature type="region of interest" description="Disordered" evidence="1">
    <location>
        <begin position="1"/>
        <end position="21"/>
    </location>
</feature>
<protein>
    <submittedName>
        <fullName evidence="4">E1-E2 ATPase-domain containing protein</fullName>
    </submittedName>
</protein>
<proteinExistence type="predicted"/>
<dbReference type="Proteomes" id="UP000693970">
    <property type="component" value="Unassembled WGS sequence"/>
</dbReference>
<dbReference type="Pfam" id="PF00122">
    <property type="entry name" value="E1-E2_ATPase"/>
    <property type="match status" value="1"/>
</dbReference>
<keyword evidence="5" id="KW-1185">Reference proteome</keyword>
<keyword evidence="2" id="KW-0472">Membrane</keyword>
<dbReference type="OrthoDB" id="116380at2759"/>
<feature type="transmembrane region" description="Helical" evidence="2">
    <location>
        <begin position="59"/>
        <end position="82"/>
    </location>
</feature>
<dbReference type="Pfam" id="PF00690">
    <property type="entry name" value="Cation_ATPase_N"/>
    <property type="match status" value="1"/>
</dbReference>
<evidence type="ECO:0000313" key="4">
    <source>
        <dbReference type="EMBL" id="KAG7367335.1"/>
    </source>
</evidence>
<gene>
    <name evidence="4" type="ORF">IV203_030006</name>
</gene>
<sequence>MTSEPPKTEAPVEDIEIGKQDADNDIPYTNADVGLLAEEVQQQREIHGWNEIPAPEAPLYLLFVHQFTGFLAILIEVAAIISLAVQDWTDFGIIVGILLVNGCLGFREEFHAKKSLDELSTSLESEIAVRRAGETKAVPTKELVPGDICLLVGGTVVPADIEYVKGDTMSVDTAALTGEPVPRKYPSSEYGDVILSGSTIIAGECYGIVVKTGINTEIGKAQADVLSDKAVRVVSVFQEKIIDWFKHLSSAELLW</sequence>
<name>A0A9K3LSQ0_9STRA</name>
<evidence type="ECO:0000256" key="1">
    <source>
        <dbReference type="SAM" id="MobiDB-lite"/>
    </source>
</evidence>
<evidence type="ECO:0000259" key="3">
    <source>
        <dbReference type="SMART" id="SM00831"/>
    </source>
</evidence>